<dbReference type="PANTHER" id="PTHR24291">
    <property type="entry name" value="CYTOCHROME P450 FAMILY 4"/>
    <property type="match status" value="1"/>
</dbReference>
<dbReference type="GO" id="GO:0004497">
    <property type="term" value="F:monooxygenase activity"/>
    <property type="evidence" value="ECO:0007669"/>
    <property type="project" value="UniProtKB-KW"/>
</dbReference>
<evidence type="ECO:0000313" key="9">
    <source>
        <dbReference type="EMBL" id="KAK5083178.1"/>
    </source>
</evidence>
<evidence type="ECO:0000256" key="4">
    <source>
        <dbReference type="ARBA" id="ARBA00023002"/>
    </source>
</evidence>
<evidence type="ECO:0000256" key="8">
    <source>
        <dbReference type="RuleBase" id="RU000461"/>
    </source>
</evidence>
<evidence type="ECO:0008006" key="11">
    <source>
        <dbReference type="Google" id="ProtNLM"/>
    </source>
</evidence>
<keyword evidence="2 7" id="KW-0349">Heme</keyword>
<dbReference type="PANTHER" id="PTHR24291:SF50">
    <property type="entry name" value="BIFUNCTIONAL ALBAFLAVENONE MONOOXYGENASE_TERPENE SYNTHASE"/>
    <property type="match status" value="1"/>
</dbReference>
<gene>
    <name evidence="9" type="ORF">LTR05_007062</name>
</gene>
<dbReference type="SUPFAM" id="SSF48264">
    <property type="entry name" value="Cytochrome P450"/>
    <property type="match status" value="1"/>
</dbReference>
<evidence type="ECO:0000256" key="3">
    <source>
        <dbReference type="ARBA" id="ARBA00022723"/>
    </source>
</evidence>
<evidence type="ECO:0000256" key="6">
    <source>
        <dbReference type="ARBA" id="ARBA00023033"/>
    </source>
</evidence>
<keyword evidence="5 7" id="KW-0408">Iron</keyword>
<dbReference type="GO" id="GO:0016705">
    <property type="term" value="F:oxidoreductase activity, acting on paired donors, with incorporation or reduction of molecular oxygen"/>
    <property type="evidence" value="ECO:0007669"/>
    <property type="project" value="InterPro"/>
</dbReference>
<dbReference type="InterPro" id="IPR001128">
    <property type="entry name" value="Cyt_P450"/>
</dbReference>
<dbReference type="PRINTS" id="PR00463">
    <property type="entry name" value="EP450I"/>
</dbReference>
<evidence type="ECO:0000256" key="5">
    <source>
        <dbReference type="ARBA" id="ARBA00023004"/>
    </source>
</evidence>
<dbReference type="Gene3D" id="1.10.630.10">
    <property type="entry name" value="Cytochrome P450"/>
    <property type="match status" value="1"/>
</dbReference>
<dbReference type="EMBL" id="JAVRRJ010000007">
    <property type="protein sequence ID" value="KAK5083178.1"/>
    <property type="molecule type" value="Genomic_DNA"/>
</dbReference>
<comment type="cofactor">
    <cofactor evidence="7">
        <name>heme</name>
        <dbReference type="ChEBI" id="CHEBI:30413"/>
    </cofactor>
</comment>
<sequence>MWSQIFIAATVCLTASLALYINDLLQKRRRLNGLPQPPMQNLLIGHLHIADLCRSLFPDDIHVHAWTDFVRERWNLPETFYVDWRPFAPLWLFSADPELVAEYINVKQNLPKSPMETGYLDKFLGKNNMVALEGERWKSLRSMFNPGFSASNIMTYADAIVEASLRFMTVLEEKARKNELFELEEYATRLTIDIIGLAVFDLDMDAQRKLHPIVHYFRERVLMMPPATAIYPWQAVEPLRPLRLWWNSRKLDRAILEEVNHKIVRRAKDIQDEAGDKKGSKKKSIIDLALNAYEKEISMSDPSGQMKQITSPKDVPKSLERDLIDTIKTFFFAGHENPDARKKLDEELNTVFPPGTSAAETIRKDPYIINKLEYTTAVVKETLRIFPPASTLRWISPQGSVQHTTMVNPRTGERFPLEGVHIWPTAYMIGRNKRFFPQPRQFIPERFIPMQTPFPASELFTPAGKYAFQAFSVGPRNCIGQELAMVESKIILALTAREIDFVLEYPGEEADLQPLIPESTAVEFGKEYEKGVREGRIKKNVVEGHRVYQTLSGSAKPNGHCPGRVYLRTQTA</sequence>
<feature type="binding site" description="axial binding residue" evidence="7">
    <location>
        <position position="478"/>
    </location>
    <ligand>
        <name>heme</name>
        <dbReference type="ChEBI" id="CHEBI:30413"/>
    </ligand>
    <ligandPart>
        <name>Fe</name>
        <dbReference type="ChEBI" id="CHEBI:18248"/>
    </ligandPart>
</feature>
<dbReference type="InterPro" id="IPR050196">
    <property type="entry name" value="Cytochrome_P450_Monoox"/>
</dbReference>
<reference evidence="9 10" key="1">
    <citation type="submission" date="2023-08" db="EMBL/GenBank/DDBJ databases">
        <title>Black Yeasts Isolated from many extreme environments.</title>
        <authorList>
            <person name="Coleine C."/>
            <person name="Stajich J.E."/>
            <person name="Selbmann L."/>
        </authorList>
    </citation>
    <scope>NUCLEOTIDE SEQUENCE [LARGE SCALE GENOMIC DNA]</scope>
    <source>
        <strain evidence="9 10">CCFEE 5910</strain>
    </source>
</reference>
<dbReference type="AlphaFoldDB" id="A0AAN7SXD7"/>
<keyword evidence="3 7" id="KW-0479">Metal-binding</keyword>
<evidence type="ECO:0000256" key="1">
    <source>
        <dbReference type="ARBA" id="ARBA00010617"/>
    </source>
</evidence>
<name>A0AAN7SXD7_9EURO</name>
<comment type="similarity">
    <text evidence="1 8">Belongs to the cytochrome P450 family.</text>
</comment>
<dbReference type="GO" id="GO:0005506">
    <property type="term" value="F:iron ion binding"/>
    <property type="evidence" value="ECO:0007669"/>
    <property type="project" value="InterPro"/>
</dbReference>
<accession>A0AAN7SXD7</accession>
<evidence type="ECO:0000256" key="7">
    <source>
        <dbReference type="PIRSR" id="PIRSR602401-1"/>
    </source>
</evidence>
<dbReference type="InterPro" id="IPR036396">
    <property type="entry name" value="Cyt_P450_sf"/>
</dbReference>
<dbReference type="PRINTS" id="PR00385">
    <property type="entry name" value="P450"/>
</dbReference>
<dbReference type="InterPro" id="IPR002401">
    <property type="entry name" value="Cyt_P450_E_grp-I"/>
</dbReference>
<dbReference type="GO" id="GO:0020037">
    <property type="term" value="F:heme binding"/>
    <property type="evidence" value="ECO:0007669"/>
    <property type="project" value="InterPro"/>
</dbReference>
<keyword evidence="6 8" id="KW-0503">Monooxygenase</keyword>
<protein>
    <recommendedName>
        <fullName evidence="11">Cytochrome P450</fullName>
    </recommendedName>
</protein>
<organism evidence="9 10">
    <name type="scientific">Lithohypha guttulata</name>
    <dbReference type="NCBI Taxonomy" id="1690604"/>
    <lineage>
        <taxon>Eukaryota</taxon>
        <taxon>Fungi</taxon>
        <taxon>Dikarya</taxon>
        <taxon>Ascomycota</taxon>
        <taxon>Pezizomycotina</taxon>
        <taxon>Eurotiomycetes</taxon>
        <taxon>Chaetothyriomycetidae</taxon>
        <taxon>Chaetothyriales</taxon>
        <taxon>Trichomeriaceae</taxon>
        <taxon>Lithohypha</taxon>
    </lineage>
</organism>
<dbReference type="InterPro" id="IPR017972">
    <property type="entry name" value="Cyt_P450_CS"/>
</dbReference>
<evidence type="ECO:0000313" key="10">
    <source>
        <dbReference type="Proteomes" id="UP001309876"/>
    </source>
</evidence>
<keyword evidence="10" id="KW-1185">Reference proteome</keyword>
<dbReference type="Proteomes" id="UP001309876">
    <property type="component" value="Unassembled WGS sequence"/>
</dbReference>
<keyword evidence="4 8" id="KW-0560">Oxidoreductase</keyword>
<proteinExistence type="inferred from homology"/>
<comment type="caution">
    <text evidence="9">The sequence shown here is derived from an EMBL/GenBank/DDBJ whole genome shotgun (WGS) entry which is preliminary data.</text>
</comment>
<evidence type="ECO:0000256" key="2">
    <source>
        <dbReference type="ARBA" id="ARBA00022617"/>
    </source>
</evidence>
<dbReference type="PROSITE" id="PS00086">
    <property type="entry name" value="CYTOCHROME_P450"/>
    <property type="match status" value="1"/>
</dbReference>
<dbReference type="Pfam" id="PF00067">
    <property type="entry name" value="p450"/>
    <property type="match status" value="1"/>
</dbReference>